<feature type="domain" description="CMP/dCMP-type deaminase" evidence="17">
    <location>
        <begin position="4"/>
        <end position="126"/>
    </location>
</feature>
<feature type="binding site" evidence="15">
    <location>
        <position position="295"/>
    </location>
    <ligand>
        <name>substrate</name>
    </ligand>
</feature>
<keyword evidence="11 13" id="KW-0560">Oxidoreductase</keyword>
<dbReference type="FunFam" id="3.40.140.10:FF:000025">
    <property type="entry name" value="Riboflavin biosynthesis protein RibD"/>
    <property type="match status" value="1"/>
</dbReference>
<name>L0DGN1_SINAD</name>
<comment type="cofactor">
    <cofactor evidence="13 16">
        <name>Zn(2+)</name>
        <dbReference type="ChEBI" id="CHEBI:29105"/>
    </cofactor>
    <text evidence="13 16">Binds 1 zinc ion.</text>
</comment>
<dbReference type="EC" id="3.5.4.26" evidence="13"/>
<dbReference type="SUPFAM" id="SSF53927">
    <property type="entry name" value="Cytidine deaminase-like"/>
    <property type="match status" value="1"/>
</dbReference>
<dbReference type="GO" id="GO:0008703">
    <property type="term" value="F:5-amino-6-(5-phosphoribosylamino)uracil reductase activity"/>
    <property type="evidence" value="ECO:0007669"/>
    <property type="project" value="UniProtKB-EC"/>
</dbReference>
<keyword evidence="8 13" id="KW-0378">Hydrolase</keyword>
<dbReference type="CDD" id="cd01284">
    <property type="entry name" value="Riboflavin_deaminase-reductase"/>
    <property type="match status" value="1"/>
</dbReference>
<evidence type="ECO:0000256" key="9">
    <source>
        <dbReference type="ARBA" id="ARBA00022833"/>
    </source>
</evidence>
<dbReference type="PANTHER" id="PTHR38011">
    <property type="entry name" value="DIHYDROFOLATE REDUCTASE FAMILY PROTEIN (AFU_ORTHOLOGUE AFUA_8G06820)"/>
    <property type="match status" value="1"/>
</dbReference>
<dbReference type="GO" id="GO:0008270">
    <property type="term" value="F:zinc ion binding"/>
    <property type="evidence" value="ECO:0007669"/>
    <property type="project" value="InterPro"/>
</dbReference>
<feature type="binding site" evidence="15">
    <location>
        <position position="203"/>
    </location>
    <ligand>
        <name>substrate</name>
    </ligand>
</feature>
<evidence type="ECO:0000256" key="14">
    <source>
        <dbReference type="PIRSR" id="PIRSR006769-1"/>
    </source>
</evidence>
<protein>
    <recommendedName>
        <fullName evidence="13">Riboflavin biosynthesis protein RibD</fullName>
    </recommendedName>
    <domain>
        <recommendedName>
            <fullName evidence="13">Diaminohydroxyphosphoribosylaminopyrimidine deaminase</fullName>
            <shortName evidence="13">DRAP deaminase</shortName>
            <ecNumber evidence="13">3.5.4.26</ecNumber>
        </recommendedName>
        <alternativeName>
            <fullName evidence="13">Riboflavin-specific deaminase</fullName>
        </alternativeName>
    </domain>
    <domain>
        <recommendedName>
            <fullName evidence="13">5-amino-6-(5-phosphoribosylamino)uracil reductase</fullName>
            <ecNumber evidence="13">1.1.1.193</ecNumber>
        </recommendedName>
        <alternativeName>
            <fullName evidence="13">HTP reductase</fullName>
        </alternativeName>
    </domain>
</protein>
<comment type="similarity">
    <text evidence="5 13">In the C-terminal section; belongs to the HTP reductase family.</text>
</comment>
<feature type="binding site" evidence="16">
    <location>
        <position position="53"/>
    </location>
    <ligand>
        <name>Zn(2+)</name>
        <dbReference type="ChEBI" id="CHEBI:29105"/>
        <note>catalytic</note>
    </ligand>
</feature>
<feature type="binding site" evidence="15">
    <location>
        <position position="173"/>
    </location>
    <ligand>
        <name>NADP(+)</name>
        <dbReference type="ChEBI" id="CHEBI:58349"/>
    </ligand>
</feature>
<keyword evidence="7 13" id="KW-0479">Metal-binding</keyword>
<dbReference type="GO" id="GO:0009231">
    <property type="term" value="P:riboflavin biosynthetic process"/>
    <property type="evidence" value="ECO:0007669"/>
    <property type="project" value="UniProtKB-UniPathway"/>
</dbReference>
<dbReference type="Pfam" id="PF00383">
    <property type="entry name" value="dCMP_cyt_deam_1"/>
    <property type="match status" value="1"/>
</dbReference>
<gene>
    <name evidence="18" type="ordered locus">Sinac_3724</name>
</gene>
<dbReference type="Pfam" id="PF01872">
    <property type="entry name" value="RibD_C"/>
    <property type="match status" value="1"/>
</dbReference>
<evidence type="ECO:0000256" key="2">
    <source>
        <dbReference type="ARBA" id="ARBA00004882"/>
    </source>
</evidence>
<feature type="binding site" evidence="15">
    <location>
        <position position="224"/>
    </location>
    <ligand>
        <name>NADP(+)</name>
        <dbReference type="ChEBI" id="CHEBI:58349"/>
    </ligand>
</feature>
<dbReference type="SUPFAM" id="SSF53597">
    <property type="entry name" value="Dihydrofolate reductase-like"/>
    <property type="match status" value="1"/>
</dbReference>
<evidence type="ECO:0000256" key="6">
    <source>
        <dbReference type="ARBA" id="ARBA00022619"/>
    </source>
</evidence>
<dbReference type="PANTHER" id="PTHR38011:SF7">
    <property type="entry name" value="2,5-DIAMINO-6-RIBOSYLAMINO-4(3H)-PYRIMIDINONE 5'-PHOSPHATE REDUCTASE"/>
    <property type="match status" value="1"/>
</dbReference>
<dbReference type="NCBIfam" id="TIGR00326">
    <property type="entry name" value="eubact_ribD"/>
    <property type="match status" value="1"/>
</dbReference>
<evidence type="ECO:0000256" key="8">
    <source>
        <dbReference type="ARBA" id="ARBA00022801"/>
    </source>
</evidence>
<evidence type="ECO:0000313" key="19">
    <source>
        <dbReference type="Proteomes" id="UP000010798"/>
    </source>
</evidence>
<dbReference type="EMBL" id="CP003364">
    <property type="protein sequence ID" value="AGA27963.1"/>
    <property type="molecule type" value="Genomic_DNA"/>
</dbReference>
<keyword evidence="12" id="KW-0511">Multifunctional enzyme</keyword>
<comment type="catalytic activity">
    <reaction evidence="13">
        <text>5-amino-6-(5-phospho-D-ribitylamino)uracil + NADP(+) = 5-amino-6-(5-phospho-D-ribosylamino)uracil + NADPH + H(+)</text>
        <dbReference type="Rhea" id="RHEA:17845"/>
        <dbReference type="ChEBI" id="CHEBI:15378"/>
        <dbReference type="ChEBI" id="CHEBI:57783"/>
        <dbReference type="ChEBI" id="CHEBI:58349"/>
        <dbReference type="ChEBI" id="CHEBI:58421"/>
        <dbReference type="ChEBI" id="CHEBI:58453"/>
        <dbReference type="EC" id="1.1.1.193"/>
    </reaction>
</comment>
<evidence type="ECO:0000256" key="4">
    <source>
        <dbReference type="ARBA" id="ARBA00005259"/>
    </source>
</evidence>
<evidence type="ECO:0000256" key="16">
    <source>
        <dbReference type="PIRSR" id="PIRSR006769-3"/>
    </source>
</evidence>
<dbReference type="HOGENOM" id="CLU_036590_1_1_0"/>
<dbReference type="GO" id="GO:0008835">
    <property type="term" value="F:diaminohydroxyphosphoribosylaminopyrimidine deaminase activity"/>
    <property type="evidence" value="ECO:0007669"/>
    <property type="project" value="UniProtKB-EC"/>
</dbReference>
<evidence type="ECO:0000259" key="17">
    <source>
        <dbReference type="PROSITE" id="PS51747"/>
    </source>
</evidence>
<reference evidence="18 19" key="1">
    <citation type="submission" date="2012-02" db="EMBL/GenBank/DDBJ databases">
        <title>Complete sequence of chromosome of Singulisphaera acidiphila DSM 18658.</title>
        <authorList>
            <consortium name="US DOE Joint Genome Institute (JGI-PGF)"/>
            <person name="Lucas S."/>
            <person name="Copeland A."/>
            <person name="Lapidus A."/>
            <person name="Glavina del Rio T."/>
            <person name="Dalin E."/>
            <person name="Tice H."/>
            <person name="Bruce D."/>
            <person name="Goodwin L."/>
            <person name="Pitluck S."/>
            <person name="Peters L."/>
            <person name="Ovchinnikova G."/>
            <person name="Chertkov O."/>
            <person name="Kyrpides N."/>
            <person name="Mavromatis K."/>
            <person name="Ivanova N."/>
            <person name="Brettin T."/>
            <person name="Detter J.C."/>
            <person name="Han C."/>
            <person name="Larimer F."/>
            <person name="Land M."/>
            <person name="Hauser L."/>
            <person name="Markowitz V."/>
            <person name="Cheng J.-F."/>
            <person name="Hugenholtz P."/>
            <person name="Woyke T."/>
            <person name="Wu D."/>
            <person name="Tindall B."/>
            <person name="Pomrenke H."/>
            <person name="Brambilla E."/>
            <person name="Klenk H.-P."/>
            <person name="Eisen J.A."/>
        </authorList>
    </citation>
    <scope>NUCLEOTIDE SEQUENCE [LARGE SCALE GENOMIC DNA]</scope>
    <source>
        <strain evidence="19">ATCC BAA-1392 / DSM 18658 / VKM B-2454 / MOB10</strain>
    </source>
</reference>
<evidence type="ECO:0000256" key="11">
    <source>
        <dbReference type="ARBA" id="ARBA00023002"/>
    </source>
</evidence>
<dbReference type="Gene3D" id="3.40.430.10">
    <property type="entry name" value="Dihydrofolate Reductase, subunit A"/>
    <property type="match status" value="1"/>
</dbReference>
<keyword evidence="19" id="KW-1185">Reference proteome</keyword>
<dbReference type="InterPro" id="IPR002734">
    <property type="entry name" value="RibDG_C"/>
</dbReference>
<feature type="binding site" evidence="15">
    <location>
        <begin position="297"/>
        <end position="303"/>
    </location>
    <ligand>
        <name>NADP(+)</name>
        <dbReference type="ChEBI" id="CHEBI:58349"/>
    </ligand>
</feature>
<dbReference type="InterPro" id="IPR004794">
    <property type="entry name" value="Eubact_RibD"/>
</dbReference>
<dbReference type="InterPro" id="IPR011549">
    <property type="entry name" value="RibD_C"/>
</dbReference>
<evidence type="ECO:0000256" key="3">
    <source>
        <dbReference type="ARBA" id="ARBA00004910"/>
    </source>
</evidence>
<accession>L0DGN1</accession>
<feature type="binding site" evidence="15">
    <location>
        <position position="157"/>
    </location>
    <ligand>
        <name>NADP(+)</name>
        <dbReference type="ChEBI" id="CHEBI:58349"/>
    </ligand>
</feature>
<feature type="binding site" evidence="16">
    <location>
        <position position="87"/>
    </location>
    <ligand>
        <name>Zn(2+)</name>
        <dbReference type="ChEBI" id="CHEBI:29105"/>
        <note>catalytic</note>
    </ligand>
</feature>
<dbReference type="AlphaFoldDB" id="L0DGN1"/>
<proteinExistence type="inferred from homology"/>
<evidence type="ECO:0000256" key="7">
    <source>
        <dbReference type="ARBA" id="ARBA00022723"/>
    </source>
</evidence>
<evidence type="ECO:0000256" key="15">
    <source>
        <dbReference type="PIRSR" id="PIRSR006769-2"/>
    </source>
</evidence>
<dbReference type="InterPro" id="IPR016192">
    <property type="entry name" value="APOBEC/CMP_deaminase_Zn-bd"/>
</dbReference>
<evidence type="ECO:0000256" key="10">
    <source>
        <dbReference type="ARBA" id="ARBA00022857"/>
    </source>
</evidence>
<evidence type="ECO:0000313" key="18">
    <source>
        <dbReference type="EMBL" id="AGA27963.1"/>
    </source>
</evidence>
<dbReference type="GO" id="GO:0050661">
    <property type="term" value="F:NADP binding"/>
    <property type="evidence" value="ECO:0007669"/>
    <property type="project" value="InterPro"/>
</dbReference>
<feature type="binding site" evidence="15">
    <location>
        <position position="207"/>
    </location>
    <ligand>
        <name>substrate</name>
    </ligand>
</feature>
<feature type="binding site" evidence="15">
    <location>
        <position position="187"/>
    </location>
    <ligand>
        <name>substrate</name>
    </ligand>
</feature>
<organism evidence="18 19">
    <name type="scientific">Singulisphaera acidiphila (strain ATCC BAA-1392 / DSM 18658 / VKM B-2454 / MOB10)</name>
    <dbReference type="NCBI Taxonomy" id="886293"/>
    <lineage>
        <taxon>Bacteria</taxon>
        <taxon>Pseudomonadati</taxon>
        <taxon>Planctomycetota</taxon>
        <taxon>Planctomycetia</taxon>
        <taxon>Isosphaerales</taxon>
        <taxon>Isosphaeraceae</taxon>
        <taxon>Singulisphaera</taxon>
    </lineage>
</organism>
<comment type="similarity">
    <text evidence="4 13">In the N-terminal section; belongs to the cytidine and deoxycytidylate deaminase family.</text>
</comment>
<dbReference type="EC" id="1.1.1.193" evidence="13"/>
<feature type="binding site" evidence="15">
    <location>
        <position position="199"/>
    </location>
    <ligand>
        <name>NADP(+)</name>
        <dbReference type="ChEBI" id="CHEBI:58349"/>
    </ligand>
</feature>
<dbReference type="PROSITE" id="PS51747">
    <property type="entry name" value="CYT_DCMP_DEAMINASES_2"/>
    <property type="match status" value="1"/>
</dbReference>
<dbReference type="InterPro" id="IPR050765">
    <property type="entry name" value="Riboflavin_Biosynth_HTPR"/>
</dbReference>
<dbReference type="PIRSF" id="PIRSF006769">
    <property type="entry name" value="RibD"/>
    <property type="match status" value="1"/>
</dbReference>
<feature type="binding site" evidence="15">
    <location>
        <position position="171"/>
    </location>
    <ligand>
        <name>substrate</name>
    </ligand>
</feature>
<dbReference type="PROSITE" id="PS00903">
    <property type="entry name" value="CYT_DCMP_DEAMINASES_1"/>
    <property type="match status" value="1"/>
</dbReference>
<feature type="binding site" evidence="15">
    <location>
        <position position="210"/>
    </location>
    <ligand>
        <name>substrate</name>
    </ligand>
</feature>
<comment type="pathway">
    <text evidence="2 13">Cofactor biosynthesis; riboflavin biosynthesis; 5-amino-6-(D-ribitylamino)uracil from GTP: step 2/4.</text>
</comment>
<dbReference type="STRING" id="886293.Sinac_3724"/>
<comment type="catalytic activity">
    <reaction evidence="13">
        <text>2,5-diamino-6-hydroxy-4-(5-phosphoribosylamino)-pyrimidine + H2O + H(+) = 5-amino-6-(5-phospho-D-ribosylamino)uracil + NH4(+)</text>
        <dbReference type="Rhea" id="RHEA:21868"/>
        <dbReference type="ChEBI" id="CHEBI:15377"/>
        <dbReference type="ChEBI" id="CHEBI:15378"/>
        <dbReference type="ChEBI" id="CHEBI:28938"/>
        <dbReference type="ChEBI" id="CHEBI:58453"/>
        <dbReference type="ChEBI" id="CHEBI:58614"/>
        <dbReference type="EC" id="3.5.4.26"/>
    </reaction>
</comment>
<keyword evidence="6 13" id="KW-0686">Riboflavin biosynthesis</keyword>
<dbReference type="NCBIfam" id="TIGR00227">
    <property type="entry name" value="ribD_Cterm"/>
    <property type="match status" value="1"/>
</dbReference>
<evidence type="ECO:0000256" key="13">
    <source>
        <dbReference type="PIRNR" id="PIRNR006769"/>
    </source>
</evidence>
<sequence>MASDDDLFWMQRALAEAERGRGAVEPNPMVGSVVVRDGQLVGFGHHTRFGGPHAEVEALSRAGTAAQGATLYVTLEPCCHFGKTPPCTEAILTAGVTRVVAAMRDPFPKVAGGGLAQLRAAGVAIEVGLESDAAARLNAPYLKRLATGRPYVTAKWAMTLDGKTATASGDSRWISGSRSRALVHEVRGRMDAIAVGIGTALADDPELTARPPGPRTPSRVVLDSAGRLPTTSRLARTAREIPVLVALTDRAAPERREALAALGCELIPFSGDGPVPILPLLDELGRRGMTNLLVEGGGRLLGAFLDAGQVDAVDVFIASLVEGGPPAFTPAQGNGRPRMADALRVERQQVSLIDGDVRLQGVFPPSWRLAE</sequence>
<evidence type="ECO:0000256" key="12">
    <source>
        <dbReference type="ARBA" id="ARBA00023268"/>
    </source>
</evidence>
<comment type="function">
    <text evidence="1 13">Converts 2,5-diamino-6-(ribosylamino)-4(3h)-pyrimidinone 5'-phosphate into 5-amino-6-(ribosylamino)-2,4(1h,3h)-pyrimidinedione 5'-phosphate.</text>
</comment>
<dbReference type="InterPro" id="IPR016193">
    <property type="entry name" value="Cytidine_deaminase-like"/>
</dbReference>
<dbReference type="RefSeq" id="WP_015247102.1">
    <property type="nucleotide sequence ID" value="NC_019892.1"/>
</dbReference>
<dbReference type="eggNOG" id="COG1985">
    <property type="taxonomic scope" value="Bacteria"/>
</dbReference>
<comment type="pathway">
    <text evidence="3 13">Cofactor biosynthesis; riboflavin biosynthesis; 5-amino-6-(D-ribitylamino)uracil from GTP: step 3/4.</text>
</comment>
<dbReference type="UniPathway" id="UPA00275">
    <property type="reaction ID" value="UER00401"/>
</dbReference>
<dbReference type="InterPro" id="IPR002125">
    <property type="entry name" value="CMP_dCMP_dom"/>
</dbReference>
<keyword evidence="10 13" id="KW-0521">NADP</keyword>
<evidence type="ECO:0000256" key="1">
    <source>
        <dbReference type="ARBA" id="ARBA00002151"/>
    </source>
</evidence>
<dbReference type="InterPro" id="IPR024072">
    <property type="entry name" value="DHFR-like_dom_sf"/>
</dbReference>
<feature type="active site" description="Proton donor" evidence="14">
    <location>
        <position position="55"/>
    </location>
</feature>
<keyword evidence="9 13" id="KW-0862">Zinc</keyword>
<dbReference type="Proteomes" id="UP000010798">
    <property type="component" value="Chromosome"/>
</dbReference>
<dbReference type="KEGG" id="saci:Sinac_3724"/>
<evidence type="ECO:0000256" key="5">
    <source>
        <dbReference type="ARBA" id="ARBA00007417"/>
    </source>
</evidence>
<dbReference type="eggNOG" id="COG0117">
    <property type="taxonomic scope" value="Bacteria"/>
</dbReference>
<dbReference type="Gene3D" id="3.40.140.10">
    <property type="entry name" value="Cytidine Deaminase, domain 2"/>
    <property type="match status" value="1"/>
</dbReference>
<feature type="binding site" evidence="16">
    <location>
        <position position="78"/>
    </location>
    <ligand>
        <name>Zn(2+)</name>
        <dbReference type="ChEBI" id="CHEBI:29105"/>
        <note>catalytic</note>
    </ligand>
</feature>